<dbReference type="SMART" id="SM00903">
    <property type="entry name" value="Flavin_Reduct"/>
    <property type="match status" value="1"/>
</dbReference>
<reference evidence="5" key="1">
    <citation type="submission" date="2018-09" db="EMBL/GenBank/DDBJ databases">
        <authorList>
            <person name="Zhu H."/>
        </authorList>
    </citation>
    <scope>NUCLEOTIDE SEQUENCE [LARGE SCALE GENOMIC DNA]</scope>
    <source>
        <strain evidence="5">K1W22B-1</strain>
    </source>
</reference>
<dbReference type="Gene3D" id="2.30.110.10">
    <property type="entry name" value="Electron Transport, Fmn-binding Protein, Chain A"/>
    <property type="match status" value="1"/>
</dbReference>
<dbReference type="InterPro" id="IPR050268">
    <property type="entry name" value="NADH-dep_flavin_reductase"/>
</dbReference>
<evidence type="ECO:0000259" key="3">
    <source>
        <dbReference type="SMART" id="SM00903"/>
    </source>
</evidence>
<dbReference type="InterPro" id="IPR002563">
    <property type="entry name" value="Flavin_Rdtase-like_dom"/>
</dbReference>
<comment type="similarity">
    <text evidence="1">Belongs to the non-flavoprotein flavin reductase family.</text>
</comment>
<dbReference type="OrthoDB" id="9792858at2"/>
<gene>
    <name evidence="4" type="ORF">D4739_03285</name>
</gene>
<accession>A0A3A5H3J0</accession>
<dbReference type="Proteomes" id="UP000276542">
    <property type="component" value="Unassembled WGS sequence"/>
</dbReference>
<organism evidence="4 5">
    <name type="scientific">Nocardioides cavernaquae</name>
    <dbReference type="NCBI Taxonomy" id="2321396"/>
    <lineage>
        <taxon>Bacteria</taxon>
        <taxon>Bacillati</taxon>
        <taxon>Actinomycetota</taxon>
        <taxon>Actinomycetes</taxon>
        <taxon>Propionibacteriales</taxon>
        <taxon>Nocardioidaceae</taxon>
        <taxon>Nocardioides</taxon>
    </lineage>
</organism>
<evidence type="ECO:0000256" key="1">
    <source>
        <dbReference type="ARBA" id="ARBA00008898"/>
    </source>
</evidence>
<dbReference type="GO" id="GO:0010181">
    <property type="term" value="F:FMN binding"/>
    <property type="evidence" value="ECO:0007669"/>
    <property type="project" value="InterPro"/>
</dbReference>
<dbReference type="PANTHER" id="PTHR30466:SF11">
    <property type="entry name" value="FLAVIN-DEPENDENT MONOOXYGENASE, REDUCTASE SUBUNIT HSAB"/>
    <property type="match status" value="1"/>
</dbReference>
<dbReference type="RefSeq" id="WP_120059234.1">
    <property type="nucleotide sequence ID" value="NZ_QYRP01000002.1"/>
</dbReference>
<feature type="domain" description="Flavin reductase like" evidence="3">
    <location>
        <begin position="40"/>
        <end position="183"/>
    </location>
</feature>
<comment type="caution">
    <text evidence="4">The sequence shown here is derived from an EMBL/GenBank/DDBJ whole genome shotgun (WGS) entry which is preliminary data.</text>
</comment>
<evidence type="ECO:0000313" key="4">
    <source>
        <dbReference type="EMBL" id="RJS45333.1"/>
    </source>
</evidence>
<dbReference type="GO" id="GO:0042602">
    <property type="term" value="F:riboflavin reductase (NADPH) activity"/>
    <property type="evidence" value="ECO:0007669"/>
    <property type="project" value="TreeGrafter"/>
</dbReference>
<dbReference type="SUPFAM" id="SSF50475">
    <property type="entry name" value="FMN-binding split barrel"/>
    <property type="match status" value="1"/>
</dbReference>
<keyword evidence="5" id="KW-1185">Reference proteome</keyword>
<dbReference type="Pfam" id="PF01613">
    <property type="entry name" value="Flavin_Reduct"/>
    <property type="match status" value="1"/>
</dbReference>
<keyword evidence="2" id="KW-0560">Oxidoreductase</keyword>
<evidence type="ECO:0000256" key="2">
    <source>
        <dbReference type="ARBA" id="ARBA00023002"/>
    </source>
</evidence>
<dbReference type="EMBL" id="QYRP01000002">
    <property type="protein sequence ID" value="RJS45333.1"/>
    <property type="molecule type" value="Genomic_DNA"/>
</dbReference>
<evidence type="ECO:0000313" key="5">
    <source>
        <dbReference type="Proteomes" id="UP000276542"/>
    </source>
</evidence>
<dbReference type="AlphaFoldDB" id="A0A3A5H3J0"/>
<dbReference type="InterPro" id="IPR012349">
    <property type="entry name" value="Split_barrel_FMN-bd"/>
</dbReference>
<name>A0A3A5H3J0_9ACTN</name>
<sequence>MSARTAAVIGNAPPGRALAEVADSRDASVALDPQALRGWYGAFPSGVVAVAAHVDGQLTGIAASSFTSVSLDPPLVSISVARTSNTWPSLRKAGQIGISVLADRQDIVCRQLAGPVPERFAGLRFSVTSGGAVLLRESVANFTTTLHSEIDAGDHVIVLLEVRGAEDGEGKAPLIFHRSVFAQLDRSGLDPSELDGRINGEPVH</sequence>
<protein>
    <submittedName>
        <fullName evidence="4">Flavin reductase</fullName>
    </submittedName>
</protein>
<dbReference type="PANTHER" id="PTHR30466">
    <property type="entry name" value="FLAVIN REDUCTASE"/>
    <property type="match status" value="1"/>
</dbReference>
<proteinExistence type="inferred from homology"/>